<accession>A0A1H7J1C6</accession>
<reference evidence="1 2" key="1">
    <citation type="submission" date="2016-10" db="EMBL/GenBank/DDBJ databases">
        <authorList>
            <person name="de Groot N.N."/>
        </authorList>
    </citation>
    <scope>NUCLEOTIDE SEQUENCE [LARGE SCALE GENOMIC DNA]</scope>
    <source>
        <strain evidence="1 2">JCM 19513</strain>
    </source>
</reference>
<keyword evidence="2" id="KW-1185">Reference proteome</keyword>
<dbReference type="Proteomes" id="UP000185766">
    <property type="component" value="Unassembled WGS sequence"/>
</dbReference>
<evidence type="ECO:0000313" key="1">
    <source>
        <dbReference type="EMBL" id="SEK67740.1"/>
    </source>
</evidence>
<dbReference type="RefSeq" id="WP_071871935.1">
    <property type="nucleotide sequence ID" value="NZ_FOAS01000004.1"/>
</dbReference>
<dbReference type="EMBL" id="FOAS01000004">
    <property type="protein sequence ID" value="SEK67740.1"/>
    <property type="molecule type" value="Genomic_DNA"/>
</dbReference>
<organism evidence="1 2">
    <name type="scientific">Atopomonas hussainii</name>
    <dbReference type="NCBI Taxonomy" id="1429083"/>
    <lineage>
        <taxon>Bacteria</taxon>
        <taxon>Pseudomonadati</taxon>
        <taxon>Pseudomonadota</taxon>
        <taxon>Gammaproteobacteria</taxon>
        <taxon>Pseudomonadales</taxon>
        <taxon>Pseudomonadaceae</taxon>
        <taxon>Atopomonas</taxon>
    </lineage>
</organism>
<dbReference type="AlphaFoldDB" id="A0A1H7J1C6"/>
<gene>
    <name evidence="1" type="ORF">SAMN05216214_104123</name>
</gene>
<name>A0A1H7J1C6_9GAMM</name>
<dbReference type="STRING" id="1429083.GCA_001885685_02741"/>
<evidence type="ECO:0000313" key="2">
    <source>
        <dbReference type="Proteomes" id="UP000185766"/>
    </source>
</evidence>
<proteinExistence type="predicted"/>
<protein>
    <submittedName>
        <fullName evidence="1">Uncharacterized protein</fullName>
    </submittedName>
</protein>
<sequence length="73" mass="7841">MKRETTLGLGTLCSGMLLSAVLWAWPQPIDPQAKLGYCLLPPSARLSQHSALPNDQGLLLLFALSQGPGVQNR</sequence>